<sequence>MSIAKTIDYTRPADVFWCASAKRQMPKGSLRFRKFASLDAAVRFLVDDKSEKRFQCTIDTDIAHFEGDEIEMVFDRPDFPASDLPPSPQPSRRFGIDLFLGAQRTPAYAIARDPHGTWTVSSVATGEMVSINDVDMSRMSLPDAERMMDVLNSADGPDMLALGP</sequence>
<organism evidence="1 2">
    <name type="scientific">Aureimonas flava</name>
    <dbReference type="NCBI Taxonomy" id="2320271"/>
    <lineage>
        <taxon>Bacteria</taxon>
        <taxon>Pseudomonadati</taxon>
        <taxon>Pseudomonadota</taxon>
        <taxon>Alphaproteobacteria</taxon>
        <taxon>Hyphomicrobiales</taxon>
        <taxon>Aurantimonadaceae</taxon>
        <taxon>Aureimonas</taxon>
    </lineage>
</organism>
<protein>
    <submittedName>
        <fullName evidence="1">Uncharacterized protein</fullName>
    </submittedName>
</protein>
<comment type="caution">
    <text evidence="1">The sequence shown here is derived from an EMBL/GenBank/DDBJ whole genome shotgun (WGS) entry which is preliminary data.</text>
</comment>
<evidence type="ECO:0000313" key="1">
    <source>
        <dbReference type="EMBL" id="RIX98694.1"/>
    </source>
</evidence>
<keyword evidence="2" id="KW-1185">Reference proteome</keyword>
<dbReference type="Proteomes" id="UP000265750">
    <property type="component" value="Unassembled WGS sequence"/>
</dbReference>
<reference evidence="2" key="1">
    <citation type="submission" date="2018-09" db="EMBL/GenBank/DDBJ databases">
        <authorList>
            <person name="Tuo L."/>
        </authorList>
    </citation>
    <scope>NUCLEOTIDE SEQUENCE [LARGE SCALE GENOMIC DNA]</scope>
    <source>
        <strain evidence="2">M2BS4Y-1</strain>
    </source>
</reference>
<proteinExistence type="predicted"/>
<name>A0A3A1WH87_9HYPH</name>
<dbReference type="AlphaFoldDB" id="A0A3A1WH87"/>
<dbReference type="RefSeq" id="WP_119541086.1">
    <property type="nucleotide sequence ID" value="NZ_QYRN01000009.1"/>
</dbReference>
<dbReference type="EMBL" id="QYRN01000009">
    <property type="protein sequence ID" value="RIX98694.1"/>
    <property type="molecule type" value="Genomic_DNA"/>
</dbReference>
<gene>
    <name evidence="1" type="ORF">D3218_16000</name>
</gene>
<accession>A0A3A1WH87</accession>
<evidence type="ECO:0000313" key="2">
    <source>
        <dbReference type="Proteomes" id="UP000265750"/>
    </source>
</evidence>
<dbReference type="OrthoDB" id="7905437at2"/>